<dbReference type="AlphaFoldDB" id="A0A166HDA0"/>
<dbReference type="EMBL" id="KV417570">
    <property type="protein sequence ID" value="KZP18738.1"/>
    <property type="molecule type" value="Genomic_DNA"/>
</dbReference>
<gene>
    <name evidence="1" type="ORF">FIBSPDRAFT_893323</name>
</gene>
<dbReference type="Proteomes" id="UP000076532">
    <property type="component" value="Unassembled WGS sequence"/>
</dbReference>
<proteinExistence type="predicted"/>
<reference evidence="1 2" key="1">
    <citation type="journal article" date="2016" name="Mol. Biol. Evol.">
        <title>Comparative Genomics of Early-Diverging Mushroom-Forming Fungi Provides Insights into the Origins of Lignocellulose Decay Capabilities.</title>
        <authorList>
            <person name="Nagy L.G."/>
            <person name="Riley R."/>
            <person name="Tritt A."/>
            <person name="Adam C."/>
            <person name="Daum C."/>
            <person name="Floudas D."/>
            <person name="Sun H."/>
            <person name="Yadav J.S."/>
            <person name="Pangilinan J."/>
            <person name="Larsson K.H."/>
            <person name="Matsuura K."/>
            <person name="Barry K."/>
            <person name="Labutti K."/>
            <person name="Kuo R."/>
            <person name="Ohm R.A."/>
            <person name="Bhattacharya S.S."/>
            <person name="Shirouzu T."/>
            <person name="Yoshinaga Y."/>
            <person name="Martin F.M."/>
            <person name="Grigoriev I.V."/>
            <person name="Hibbett D.S."/>
        </authorList>
    </citation>
    <scope>NUCLEOTIDE SEQUENCE [LARGE SCALE GENOMIC DNA]</scope>
    <source>
        <strain evidence="1 2">CBS 109695</strain>
    </source>
</reference>
<protein>
    <submittedName>
        <fullName evidence="1">Uncharacterized protein</fullName>
    </submittedName>
</protein>
<sequence>MGSEVVKLPGVKRPKRLEGREGRSSVVGHVAFTCAWFTGYTGSCKGTGRLYAAVADSFVLLQAKVTGVCGATTVRTPPSVRPSRLPFRPWLRLPYTAELPVLPEPARPTPLPVPPTPLPAPPTLVPTLPTLRPTLIP</sequence>
<evidence type="ECO:0000313" key="1">
    <source>
        <dbReference type="EMBL" id="KZP18738.1"/>
    </source>
</evidence>
<accession>A0A166HDA0</accession>
<evidence type="ECO:0000313" key="2">
    <source>
        <dbReference type="Proteomes" id="UP000076532"/>
    </source>
</evidence>
<name>A0A166HDA0_9AGAM</name>
<organism evidence="1 2">
    <name type="scientific">Athelia psychrophila</name>
    <dbReference type="NCBI Taxonomy" id="1759441"/>
    <lineage>
        <taxon>Eukaryota</taxon>
        <taxon>Fungi</taxon>
        <taxon>Dikarya</taxon>
        <taxon>Basidiomycota</taxon>
        <taxon>Agaricomycotina</taxon>
        <taxon>Agaricomycetes</taxon>
        <taxon>Agaricomycetidae</taxon>
        <taxon>Atheliales</taxon>
        <taxon>Atheliaceae</taxon>
        <taxon>Athelia</taxon>
    </lineage>
</organism>
<keyword evidence="2" id="KW-1185">Reference proteome</keyword>